<protein>
    <recommendedName>
        <fullName evidence="3 8">Beta-lactamase</fullName>
        <ecNumber evidence="3 8">3.5.2.6</ecNumber>
    </recommendedName>
</protein>
<evidence type="ECO:0000313" key="11">
    <source>
        <dbReference type="EMBL" id="NVO77885.1"/>
    </source>
</evidence>
<feature type="modified residue" description="N6-carboxylysine" evidence="7">
    <location>
        <position position="69"/>
    </location>
</feature>
<dbReference type="Pfam" id="PF00905">
    <property type="entry name" value="Transpeptidase"/>
    <property type="match status" value="1"/>
</dbReference>
<dbReference type="InterPro" id="IPR050515">
    <property type="entry name" value="Beta-lactam/transpept"/>
</dbReference>
<evidence type="ECO:0000256" key="5">
    <source>
        <dbReference type="ARBA" id="ARBA00022801"/>
    </source>
</evidence>
<evidence type="ECO:0000256" key="9">
    <source>
        <dbReference type="SAM" id="SignalP"/>
    </source>
</evidence>
<dbReference type="GO" id="GO:0005886">
    <property type="term" value="C:plasma membrane"/>
    <property type="evidence" value="ECO:0007669"/>
    <property type="project" value="TreeGrafter"/>
</dbReference>
<dbReference type="SUPFAM" id="SSF56601">
    <property type="entry name" value="beta-lactamase/transpeptidase-like"/>
    <property type="match status" value="1"/>
</dbReference>
<evidence type="ECO:0000256" key="4">
    <source>
        <dbReference type="ARBA" id="ARBA00022729"/>
    </source>
</evidence>
<keyword evidence="6 8" id="KW-0046">Antibiotic resistance</keyword>
<dbReference type="EMBL" id="JABXYJ010000004">
    <property type="protein sequence ID" value="NVO77885.1"/>
    <property type="molecule type" value="Genomic_DNA"/>
</dbReference>
<dbReference type="PANTHER" id="PTHR30627">
    <property type="entry name" value="PEPTIDOGLYCAN D,D-TRANSPEPTIDASE"/>
    <property type="match status" value="1"/>
</dbReference>
<comment type="caution">
    <text evidence="11">The sequence shown here is derived from an EMBL/GenBank/DDBJ whole genome shotgun (WGS) entry which is preliminary data.</text>
</comment>
<keyword evidence="4 9" id="KW-0732">Signal</keyword>
<keyword evidence="12" id="KW-1185">Reference proteome</keyword>
<dbReference type="GO" id="GO:0008800">
    <property type="term" value="F:beta-lactamase activity"/>
    <property type="evidence" value="ECO:0007669"/>
    <property type="project" value="UniProtKB-UniRule"/>
</dbReference>
<feature type="chain" id="PRO_5033055858" description="Beta-lactamase" evidence="9">
    <location>
        <begin position="23"/>
        <end position="260"/>
    </location>
</feature>
<reference evidence="11 12" key="1">
    <citation type="submission" date="2020-06" db="EMBL/GenBank/DDBJ databases">
        <authorList>
            <person name="Qiu C."/>
            <person name="Liu Z."/>
        </authorList>
    </citation>
    <scope>NUCLEOTIDE SEQUENCE [LARGE SCALE GENOMIC DNA]</scope>
    <source>
        <strain evidence="11 12">EM 1</strain>
    </source>
</reference>
<evidence type="ECO:0000256" key="3">
    <source>
        <dbReference type="ARBA" id="ARBA00012865"/>
    </source>
</evidence>
<dbReference type="GO" id="GO:0017001">
    <property type="term" value="P:antibiotic catabolic process"/>
    <property type="evidence" value="ECO:0007669"/>
    <property type="project" value="InterPro"/>
</dbReference>
<dbReference type="InterPro" id="IPR012338">
    <property type="entry name" value="Beta-lactam/transpept-like"/>
</dbReference>
<dbReference type="GO" id="GO:0046677">
    <property type="term" value="P:response to antibiotic"/>
    <property type="evidence" value="ECO:0007669"/>
    <property type="project" value="UniProtKB-UniRule"/>
</dbReference>
<dbReference type="PROSITE" id="PS00337">
    <property type="entry name" value="BETA_LACTAMASE_D"/>
    <property type="match status" value="1"/>
</dbReference>
<evidence type="ECO:0000259" key="10">
    <source>
        <dbReference type="Pfam" id="PF00905"/>
    </source>
</evidence>
<feature type="signal peptide" evidence="9">
    <location>
        <begin position="1"/>
        <end position="22"/>
    </location>
</feature>
<dbReference type="GO" id="GO:0071555">
    <property type="term" value="P:cell wall organization"/>
    <property type="evidence" value="ECO:0007669"/>
    <property type="project" value="TreeGrafter"/>
</dbReference>
<dbReference type="InterPro" id="IPR002137">
    <property type="entry name" value="Beta-lactam_class-D_AS"/>
</dbReference>
<accession>A0A850QK21</accession>
<dbReference type="Proteomes" id="UP000588051">
    <property type="component" value="Unassembled WGS sequence"/>
</dbReference>
<gene>
    <name evidence="11" type="primary">blaOXA</name>
    <name evidence="11" type="ORF">HV832_08570</name>
</gene>
<dbReference type="InterPro" id="IPR001460">
    <property type="entry name" value="PCN-bd_Tpept"/>
</dbReference>
<evidence type="ECO:0000313" key="12">
    <source>
        <dbReference type="Proteomes" id="UP000588051"/>
    </source>
</evidence>
<feature type="active site" description="Acyl-ester intermediate" evidence="7">
    <location>
        <position position="66"/>
    </location>
</feature>
<proteinExistence type="inferred from homology"/>
<evidence type="ECO:0000256" key="7">
    <source>
        <dbReference type="PIRSR" id="PIRSR602137-50"/>
    </source>
</evidence>
<dbReference type="Gene3D" id="3.40.710.10">
    <property type="entry name" value="DD-peptidase/beta-lactamase superfamily"/>
    <property type="match status" value="1"/>
</dbReference>
<evidence type="ECO:0000256" key="2">
    <source>
        <dbReference type="ARBA" id="ARBA00007898"/>
    </source>
</evidence>
<dbReference type="AlphaFoldDB" id="A0A850QK21"/>
<evidence type="ECO:0000256" key="8">
    <source>
        <dbReference type="RuleBase" id="RU361140"/>
    </source>
</evidence>
<comment type="similarity">
    <text evidence="2 8">Belongs to the class-D beta-lactamase family.</text>
</comment>
<keyword evidence="5 8" id="KW-0378">Hydrolase</keyword>
<evidence type="ECO:0000256" key="1">
    <source>
        <dbReference type="ARBA" id="ARBA00001526"/>
    </source>
</evidence>
<feature type="domain" description="Penicillin-binding protein transpeptidase" evidence="10">
    <location>
        <begin position="56"/>
        <end position="253"/>
    </location>
</feature>
<sequence length="260" mass="29836">MKSSLICWLVAGLTLSAAPVWAEDVAIAQLFAQEHAEGTLVLTALHGDQQYIHNEQRAQHRYTPASTFKILNTLIALEEKKTSREEVLKWNGEQYDIPSWNRDQTLETAFQRSCVWCYQTYARRIGAARYPYYLEQANYGVLRTPFNETTFWLDGALQISALEQIAFLKRMVQKSLPFSPAAYDTLRDIMVMERTPDYTIRAKSGWSGRADPHIGWYVGYVETTDEIWLFALNMELADPARLPVRQKLVRAALQQKGILP</sequence>
<organism evidence="11 12">
    <name type="scientific">Undibacterium oligocarboniphilum</name>
    <dbReference type="NCBI Taxonomy" id="666702"/>
    <lineage>
        <taxon>Bacteria</taxon>
        <taxon>Pseudomonadati</taxon>
        <taxon>Pseudomonadota</taxon>
        <taxon>Betaproteobacteria</taxon>
        <taxon>Burkholderiales</taxon>
        <taxon>Oxalobacteraceae</taxon>
        <taxon>Undibacterium</taxon>
    </lineage>
</organism>
<evidence type="ECO:0000256" key="6">
    <source>
        <dbReference type="ARBA" id="ARBA00023251"/>
    </source>
</evidence>
<dbReference type="GO" id="GO:0008658">
    <property type="term" value="F:penicillin binding"/>
    <property type="evidence" value="ECO:0007669"/>
    <property type="project" value="InterPro"/>
</dbReference>
<dbReference type="PANTHER" id="PTHR30627:SF6">
    <property type="entry name" value="BETA-LACTAMASE YBXI-RELATED"/>
    <property type="match status" value="1"/>
</dbReference>
<comment type="catalytic activity">
    <reaction evidence="1 8">
        <text>a beta-lactam + H2O = a substituted beta-amino acid</text>
        <dbReference type="Rhea" id="RHEA:20401"/>
        <dbReference type="ChEBI" id="CHEBI:15377"/>
        <dbReference type="ChEBI" id="CHEBI:35627"/>
        <dbReference type="ChEBI" id="CHEBI:140347"/>
        <dbReference type="EC" id="3.5.2.6"/>
    </reaction>
</comment>
<name>A0A850QK21_9BURK</name>
<dbReference type="EC" id="3.5.2.6" evidence="3 8"/>
<dbReference type="NCBIfam" id="NF012161">
    <property type="entry name" value="bla_class_D_main"/>
    <property type="match status" value="1"/>
</dbReference>